<reference evidence="3" key="1">
    <citation type="submission" date="2013-01" db="EMBL/GenBank/DDBJ databases">
        <title>Draft Genome Sequence of a Mulberry Tree, Morus notabilis C.K. Schneid.</title>
        <authorList>
            <person name="He N."/>
            <person name="Zhao S."/>
        </authorList>
    </citation>
    <scope>NUCLEOTIDE SEQUENCE</scope>
</reference>
<accession>W9QXV9</accession>
<dbReference type="EMBL" id="KE343995">
    <property type="protein sequence ID" value="EXB50357.1"/>
    <property type="molecule type" value="Genomic_DNA"/>
</dbReference>
<feature type="compositionally biased region" description="Low complexity" evidence="1">
    <location>
        <begin position="18"/>
        <end position="28"/>
    </location>
</feature>
<sequence length="114" mass="12588">MQESELQRTKENDVRMGRAPAPKPAARPCLHPGARPCPHPHPGARAPLPGMCPTPRRAPASPELERALQRVQWALQCTQMATLRTVAHPKALQCTPARNSGILFQKRAPQCIFM</sequence>
<name>W9QXV9_9ROSA</name>
<protein>
    <submittedName>
        <fullName evidence="2">Uncharacterized protein</fullName>
    </submittedName>
</protein>
<keyword evidence="3" id="KW-1185">Reference proteome</keyword>
<gene>
    <name evidence="2" type="ORF">L484_007927</name>
</gene>
<organism evidence="2 3">
    <name type="scientific">Morus notabilis</name>
    <dbReference type="NCBI Taxonomy" id="981085"/>
    <lineage>
        <taxon>Eukaryota</taxon>
        <taxon>Viridiplantae</taxon>
        <taxon>Streptophyta</taxon>
        <taxon>Embryophyta</taxon>
        <taxon>Tracheophyta</taxon>
        <taxon>Spermatophyta</taxon>
        <taxon>Magnoliopsida</taxon>
        <taxon>eudicotyledons</taxon>
        <taxon>Gunneridae</taxon>
        <taxon>Pentapetalae</taxon>
        <taxon>rosids</taxon>
        <taxon>fabids</taxon>
        <taxon>Rosales</taxon>
        <taxon>Moraceae</taxon>
        <taxon>Moreae</taxon>
        <taxon>Morus</taxon>
    </lineage>
</organism>
<dbReference type="AlphaFoldDB" id="W9QXV9"/>
<evidence type="ECO:0000313" key="3">
    <source>
        <dbReference type="Proteomes" id="UP000030645"/>
    </source>
</evidence>
<dbReference type="Proteomes" id="UP000030645">
    <property type="component" value="Unassembled WGS sequence"/>
</dbReference>
<evidence type="ECO:0000256" key="1">
    <source>
        <dbReference type="SAM" id="MobiDB-lite"/>
    </source>
</evidence>
<feature type="compositionally biased region" description="Basic and acidic residues" evidence="1">
    <location>
        <begin position="1"/>
        <end position="16"/>
    </location>
</feature>
<feature type="region of interest" description="Disordered" evidence="1">
    <location>
        <begin position="1"/>
        <end position="42"/>
    </location>
</feature>
<evidence type="ECO:0000313" key="2">
    <source>
        <dbReference type="EMBL" id="EXB50357.1"/>
    </source>
</evidence>
<proteinExistence type="predicted"/>